<dbReference type="EMBL" id="CAVNYO010000421">
    <property type="protein sequence ID" value="CAK5278035.1"/>
    <property type="molecule type" value="Genomic_DNA"/>
</dbReference>
<gene>
    <name evidence="1" type="ORF">MYCIT1_LOCUS27260</name>
</gene>
<proteinExistence type="predicted"/>
<protein>
    <submittedName>
        <fullName evidence="1">Uncharacterized protein</fullName>
    </submittedName>
</protein>
<evidence type="ECO:0000313" key="2">
    <source>
        <dbReference type="Proteomes" id="UP001295794"/>
    </source>
</evidence>
<feature type="non-terminal residue" evidence="1">
    <location>
        <position position="1"/>
    </location>
</feature>
<keyword evidence="2" id="KW-1185">Reference proteome</keyword>
<evidence type="ECO:0000313" key="1">
    <source>
        <dbReference type="EMBL" id="CAK5278035.1"/>
    </source>
</evidence>
<comment type="caution">
    <text evidence="1">The sequence shown here is derived from an EMBL/GenBank/DDBJ whole genome shotgun (WGS) entry which is preliminary data.</text>
</comment>
<dbReference type="Proteomes" id="UP001295794">
    <property type="component" value="Unassembled WGS sequence"/>
</dbReference>
<dbReference type="AlphaFoldDB" id="A0AAD2Q5H7"/>
<reference evidence="1" key="1">
    <citation type="submission" date="2023-11" db="EMBL/GenBank/DDBJ databases">
        <authorList>
            <person name="De Vega J J."/>
            <person name="De Vega J J."/>
        </authorList>
    </citation>
    <scope>NUCLEOTIDE SEQUENCE</scope>
</reference>
<accession>A0AAD2Q5H7</accession>
<name>A0AAD2Q5H7_9AGAR</name>
<organism evidence="1 2">
    <name type="scientific">Mycena citricolor</name>
    <dbReference type="NCBI Taxonomy" id="2018698"/>
    <lineage>
        <taxon>Eukaryota</taxon>
        <taxon>Fungi</taxon>
        <taxon>Dikarya</taxon>
        <taxon>Basidiomycota</taxon>
        <taxon>Agaricomycotina</taxon>
        <taxon>Agaricomycetes</taxon>
        <taxon>Agaricomycetidae</taxon>
        <taxon>Agaricales</taxon>
        <taxon>Marasmiineae</taxon>
        <taxon>Mycenaceae</taxon>
        <taxon>Mycena</taxon>
    </lineage>
</organism>
<sequence length="57" mass="6519">DLHRNLERTSADHECEFKCTEIEYLGVIIGHNLLKCKKDVLLGSDKRVLLSYVTIST</sequence>